<evidence type="ECO:0000256" key="7">
    <source>
        <dbReference type="SAM" id="MobiDB-lite"/>
    </source>
</evidence>
<feature type="binding site" evidence="6">
    <location>
        <position position="180"/>
    </location>
    <ligand>
        <name>S-adenosyl-L-methionine</name>
        <dbReference type="ChEBI" id="CHEBI:59789"/>
    </ligand>
</feature>
<dbReference type="PANTHER" id="PTHR13393">
    <property type="entry name" value="SAM-DEPENDENT METHYLTRANSFERASE"/>
    <property type="match status" value="1"/>
</dbReference>
<gene>
    <name evidence="9 10 11" type="primary">LOC106154003</name>
</gene>
<dbReference type="GO" id="GO:0070475">
    <property type="term" value="P:rRNA base methylation"/>
    <property type="evidence" value="ECO:0007669"/>
    <property type="project" value="TreeGrafter"/>
</dbReference>
<keyword evidence="2 5" id="KW-0489">Methyltransferase</keyword>
<dbReference type="PANTHER" id="PTHR13393:SF0">
    <property type="entry name" value="RNA N6-ADENOSINE-METHYLTRANSFERASE METTL16"/>
    <property type="match status" value="1"/>
</dbReference>
<dbReference type="InterPro" id="IPR010286">
    <property type="entry name" value="METTL16/RlmF"/>
</dbReference>
<organism evidence="8 10">
    <name type="scientific">Lingula anatina</name>
    <name type="common">Brachiopod</name>
    <name type="synonym">Lingula unguis</name>
    <dbReference type="NCBI Taxonomy" id="7574"/>
    <lineage>
        <taxon>Eukaryota</taxon>
        <taxon>Metazoa</taxon>
        <taxon>Spiralia</taxon>
        <taxon>Lophotrochozoa</taxon>
        <taxon>Brachiopoda</taxon>
        <taxon>Linguliformea</taxon>
        <taxon>Lingulata</taxon>
        <taxon>Lingulida</taxon>
        <taxon>Linguloidea</taxon>
        <taxon>Lingulidae</taxon>
        <taxon>Lingula</taxon>
    </lineage>
</organism>
<feature type="binding site" evidence="6">
    <location>
        <position position="106"/>
    </location>
    <ligand>
        <name>S-adenosyl-L-methionine</name>
        <dbReference type="ChEBI" id="CHEBI:59789"/>
    </ligand>
</feature>
<evidence type="ECO:0000313" key="8">
    <source>
        <dbReference type="Proteomes" id="UP000085678"/>
    </source>
</evidence>
<feature type="binding site" evidence="6">
    <location>
        <position position="130"/>
    </location>
    <ligand>
        <name>S-adenosyl-L-methionine</name>
        <dbReference type="ChEBI" id="CHEBI:59789"/>
    </ligand>
</feature>
<reference evidence="9 10" key="1">
    <citation type="submission" date="2025-04" db="UniProtKB">
        <authorList>
            <consortium name="RefSeq"/>
        </authorList>
    </citation>
    <scope>IDENTIFICATION</scope>
    <source>
        <tissue evidence="9 10">Gonads</tissue>
    </source>
</reference>
<dbReference type="InterPro" id="IPR029063">
    <property type="entry name" value="SAM-dependent_MTases_sf"/>
</dbReference>
<evidence type="ECO:0000256" key="2">
    <source>
        <dbReference type="ARBA" id="ARBA00022603"/>
    </source>
</evidence>
<evidence type="ECO:0000256" key="6">
    <source>
        <dbReference type="PIRSR" id="PIRSR037350-1"/>
    </source>
</evidence>
<dbReference type="InterPro" id="IPR017182">
    <property type="entry name" value="METTL16/PsiM"/>
</dbReference>
<keyword evidence="3 5" id="KW-0808">Transferase</keyword>
<evidence type="ECO:0000313" key="10">
    <source>
        <dbReference type="RefSeq" id="XP_013383655.1"/>
    </source>
</evidence>
<dbReference type="OrthoDB" id="514248at2759"/>
<dbReference type="SUPFAM" id="SSF53335">
    <property type="entry name" value="S-adenosyl-L-methionine-dependent methyltransferases"/>
    <property type="match status" value="1"/>
</dbReference>
<feature type="binding site" evidence="6">
    <location>
        <position position="82"/>
    </location>
    <ligand>
        <name>S-adenosyl-L-methionine</name>
        <dbReference type="ChEBI" id="CHEBI:59789"/>
    </ligand>
</feature>
<comment type="similarity">
    <text evidence="1 5">Belongs to the methyltransferase superfamily. METTL16/RlmF family.</text>
</comment>
<dbReference type="STRING" id="7574.A0A1S3HCC7"/>
<proteinExistence type="inferred from homology"/>
<sequence>MALNKFMHPRNIYKKKRPNFKELAIKYPDFRSVVTQDLTGKVILDFKSPEALRALTCTLLKDDFGLDVELPLDRLIPTVPLRLNYILWIQDIVGKREENVIGLDIGAGASCIYPLLGCKLCPTWKFICSEIEEENIHFAKKNINGNGMEGRIELVQTSSTDGLFELLNNRKESLDFCMCNPPFYADSLEAQGISNCRNLDRPEPKSINTGNEQECIVKGGEFEYIKKMIGDSLKLNNKVRVYTTMVGRKSDLGRLRAELKKNNISNIGETEFCQGRTMRWGLAWTFDDTVVFPKSEFQVKKKSTGDKPPLTHIIPTGVCKEYNVPMAWVKIKGMLDELQVHHKGVKATTTEITLNLTAKENTWSHQRKKKRQQMRAKLFEEKRKHYESPSKDRQVDDLRVVEHNQSEGMEELMEDNQEALVRKRKLEFEDEYRNEKARRMDDNDVVSSGKSHIKGPESLEPASAEYDAQLTNAQPSSSNNPDMGISSAVKTENRPNELVGKSAETESTGPKEAVPVTVNTAKTEDKDFLFKTKLSIKQVQEDVVMELVYIEGQSRELMHQFMQYFKNRLK</sequence>
<dbReference type="Pfam" id="PF05971">
    <property type="entry name" value="Methyltransf_10"/>
    <property type="match status" value="1"/>
</dbReference>
<dbReference type="KEGG" id="lak:106154003"/>
<feature type="region of interest" description="Disordered" evidence="7">
    <location>
        <begin position="471"/>
        <end position="513"/>
    </location>
</feature>
<name>A0A1S3HCC7_LINAN</name>
<keyword evidence="4 6" id="KW-0949">S-adenosyl-L-methionine</keyword>
<evidence type="ECO:0000256" key="3">
    <source>
        <dbReference type="ARBA" id="ARBA00022679"/>
    </source>
</evidence>
<evidence type="ECO:0000313" key="9">
    <source>
        <dbReference type="RefSeq" id="XP_013383654.1"/>
    </source>
</evidence>
<accession>A0A1S3HCC7</accession>
<dbReference type="RefSeq" id="XP_013383655.1">
    <property type="nucleotide sequence ID" value="XM_013528201.2"/>
</dbReference>
<evidence type="ECO:0000256" key="1">
    <source>
        <dbReference type="ARBA" id="ARBA00005878"/>
    </source>
</evidence>
<dbReference type="RefSeq" id="XP_013383656.1">
    <property type="nucleotide sequence ID" value="XM_013528202.2"/>
</dbReference>
<dbReference type="Gene3D" id="3.40.50.150">
    <property type="entry name" value="Vaccinia Virus protein VP39"/>
    <property type="match status" value="1"/>
</dbReference>
<dbReference type="PIRSF" id="PIRSF037350">
    <property type="entry name" value="Mtase_ZK1128_prd"/>
    <property type="match status" value="1"/>
</dbReference>
<feature type="region of interest" description="Disordered" evidence="7">
    <location>
        <begin position="439"/>
        <end position="459"/>
    </location>
</feature>
<keyword evidence="8" id="KW-1185">Reference proteome</keyword>
<evidence type="ECO:0000256" key="5">
    <source>
        <dbReference type="PIRNR" id="PIRNR037350"/>
    </source>
</evidence>
<dbReference type="AlphaFoldDB" id="A0A1S3HCC7"/>
<dbReference type="CDD" id="cd02440">
    <property type="entry name" value="AdoMet_MTases"/>
    <property type="match status" value="1"/>
</dbReference>
<feature type="compositionally biased region" description="Polar residues" evidence="7">
    <location>
        <begin position="471"/>
        <end position="481"/>
    </location>
</feature>
<dbReference type="GO" id="GO:0005634">
    <property type="term" value="C:nucleus"/>
    <property type="evidence" value="ECO:0007669"/>
    <property type="project" value="TreeGrafter"/>
</dbReference>
<evidence type="ECO:0000256" key="4">
    <source>
        <dbReference type="ARBA" id="ARBA00022691"/>
    </source>
</evidence>
<protein>
    <recommendedName>
        <fullName evidence="5">U6 small nuclear RNA (adenine-(43)-N(6))-methyltransferase</fullName>
        <ecNumber evidence="5">2.1.1.-</ecNumber>
    </recommendedName>
</protein>
<dbReference type="RefSeq" id="XP_013383654.1">
    <property type="nucleotide sequence ID" value="XM_013528200.2"/>
</dbReference>
<dbReference type="GeneID" id="106154003"/>
<dbReference type="EC" id="2.1.1.-" evidence="5"/>
<evidence type="ECO:0000313" key="11">
    <source>
        <dbReference type="RefSeq" id="XP_013383656.1"/>
    </source>
</evidence>
<dbReference type="GO" id="GO:0008168">
    <property type="term" value="F:methyltransferase activity"/>
    <property type="evidence" value="ECO:0007669"/>
    <property type="project" value="UniProtKB-UniRule"/>
</dbReference>
<feature type="region of interest" description="Disordered" evidence="7">
    <location>
        <begin position="380"/>
        <end position="399"/>
    </location>
</feature>
<dbReference type="Proteomes" id="UP000085678">
    <property type="component" value="Unplaced"/>
</dbReference>